<dbReference type="GO" id="GO:1990904">
    <property type="term" value="C:ribonucleoprotein complex"/>
    <property type="evidence" value="ECO:0007669"/>
    <property type="project" value="UniProtKB-KW"/>
</dbReference>
<dbReference type="EMBL" id="PUTQ01000003">
    <property type="protein sequence ID" value="RCF52426.1"/>
    <property type="molecule type" value="Genomic_DNA"/>
</dbReference>
<dbReference type="PANTHER" id="PTHR33280:SF1">
    <property type="entry name" value="LARGE RIBOSOMAL SUBUNIT PROTEIN BL31C"/>
    <property type="match status" value="1"/>
</dbReference>
<dbReference type="Proteomes" id="UP000859505">
    <property type="component" value="Unassembled WGS sequence"/>
</dbReference>
<evidence type="ECO:0000256" key="4">
    <source>
        <dbReference type="ARBA" id="ARBA00023274"/>
    </source>
</evidence>
<reference evidence="7" key="4">
    <citation type="submission" date="2018-02" db="EMBL/GenBank/DDBJ databases">
        <authorList>
            <person name="Williamson C."/>
        </authorList>
    </citation>
    <scope>NUCLEOTIDE SEQUENCE</scope>
    <source>
        <strain evidence="7">AFG_SD03_1510_Ahy_093</strain>
    </source>
</reference>
<evidence type="ECO:0000313" key="10">
    <source>
        <dbReference type="Proteomes" id="UP000859505"/>
    </source>
</evidence>
<dbReference type="PROSITE" id="PS01143">
    <property type="entry name" value="RIBOSOMAL_L31"/>
    <property type="match status" value="1"/>
</dbReference>
<reference evidence="7 9" key="2">
    <citation type="journal article" date="2018" name="PLoS ONE">
        <title>Phenotypic characterization and whole genome analysis of extended-spectrum beta-lactamase-producing bacteria isolated from dogs in Germany.</title>
        <authorList>
            <person name="Boehmer T."/>
            <person name="Vogler A.J."/>
            <person name="Thomas A."/>
            <person name="Sauer S."/>
            <person name="Hergenroether M."/>
            <person name="Straubinger R.K."/>
            <person name="Birdsell D."/>
            <person name="Keim P."/>
            <person name="Sahl J.W."/>
            <person name="Williamson C.H."/>
            <person name="Riehm J.M."/>
        </authorList>
    </citation>
    <scope>NUCLEOTIDE SEQUENCE [LARGE SCALE GENOMIC DNA]</scope>
    <source>
        <strain evidence="7 9">AFG_SD03_1510_Ahy_093</strain>
    </source>
</reference>
<dbReference type="InterPro" id="IPR002150">
    <property type="entry name" value="Ribosomal_bL31"/>
</dbReference>
<dbReference type="AlphaFoldDB" id="A0A1V2F877"/>
<comment type="similarity">
    <text evidence="1 5">Belongs to the bacterial ribosomal protein bL31 family. Type B subfamily.</text>
</comment>
<dbReference type="Gene3D" id="4.10.830.30">
    <property type="entry name" value="Ribosomal protein L31"/>
    <property type="match status" value="1"/>
</dbReference>
<dbReference type="RefSeq" id="WP_010634187.1">
    <property type="nucleotide sequence ID" value="NZ_AP019193.1"/>
</dbReference>
<evidence type="ECO:0000313" key="8">
    <source>
        <dbReference type="EMBL" id="WEE28253.1"/>
    </source>
</evidence>
<keyword evidence="4 5" id="KW-0687">Ribonucleoprotein</keyword>
<evidence type="ECO:0000313" key="6">
    <source>
        <dbReference type="EMBL" id="HAT6344648.1"/>
    </source>
</evidence>
<protein>
    <recommendedName>
        <fullName evidence="5">Large ribosomal subunit protein bL31B</fullName>
    </recommendedName>
</protein>
<dbReference type="GO" id="GO:0003735">
    <property type="term" value="F:structural constituent of ribosome"/>
    <property type="evidence" value="ECO:0007669"/>
    <property type="project" value="InterPro"/>
</dbReference>
<keyword evidence="3 5" id="KW-0689">Ribosomal protein</keyword>
<organism evidence="6 10">
    <name type="scientific">Aeromonas hydrophila</name>
    <dbReference type="NCBI Taxonomy" id="644"/>
    <lineage>
        <taxon>Bacteria</taxon>
        <taxon>Pseudomonadati</taxon>
        <taxon>Pseudomonadota</taxon>
        <taxon>Gammaproteobacteria</taxon>
        <taxon>Aeromonadales</taxon>
        <taxon>Aeromonadaceae</taxon>
        <taxon>Aeromonas</taxon>
    </lineage>
</organism>
<dbReference type="KEGG" id="ahh:RY45_10250"/>
<dbReference type="PANTHER" id="PTHR33280">
    <property type="entry name" value="50S RIBOSOMAL PROTEIN L31, CHLOROPLASTIC"/>
    <property type="match status" value="1"/>
</dbReference>
<dbReference type="Pfam" id="PF01197">
    <property type="entry name" value="Ribosomal_L31"/>
    <property type="match status" value="1"/>
</dbReference>
<evidence type="ECO:0000313" key="9">
    <source>
        <dbReference type="Proteomes" id="UP000253075"/>
    </source>
</evidence>
<dbReference type="NCBIfam" id="NF002462">
    <property type="entry name" value="PRK01678.1"/>
    <property type="match status" value="1"/>
</dbReference>
<accession>A0A1V2F877</accession>
<dbReference type="GO" id="GO:0005840">
    <property type="term" value="C:ribosome"/>
    <property type="evidence" value="ECO:0007669"/>
    <property type="project" value="UniProtKB-KW"/>
</dbReference>
<dbReference type="SMR" id="A0A1V2F877"/>
<name>A0A1V2F877_AERHY</name>
<dbReference type="Proteomes" id="UP000253075">
    <property type="component" value="Unassembled WGS sequence"/>
</dbReference>
<evidence type="ECO:0000256" key="5">
    <source>
        <dbReference type="HAMAP-Rule" id="MF_00502"/>
    </source>
</evidence>
<evidence type="ECO:0000256" key="1">
    <source>
        <dbReference type="ARBA" id="ARBA00008196"/>
    </source>
</evidence>
<reference evidence="8" key="6">
    <citation type="submission" date="2023-02" db="EMBL/GenBank/DDBJ databases">
        <title>The sequence of Aeromonas hydrophila K533.</title>
        <authorList>
            <person name="Luo X."/>
        </authorList>
    </citation>
    <scope>NUCLEOTIDE SEQUENCE</scope>
    <source>
        <strain evidence="8">K533</strain>
    </source>
</reference>
<dbReference type="GO" id="GO:0006412">
    <property type="term" value="P:translation"/>
    <property type="evidence" value="ECO:0007669"/>
    <property type="project" value="UniProtKB-UniRule"/>
</dbReference>
<dbReference type="HAMAP" id="MF_00502">
    <property type="entry name" value="Ribosomal_bL31_2"/>
    <property type="match status" value="1"/>
</dbReference>
<sequence length="89" mass="10263">MRPDIHPEYRQVLFHDLTANTYFLVGSTLKTDRTKLWEDGNTYPYVTLDVSSASHPFYTGKQKQVSKEGQVARFGQRFGQFFNKGKAQS</sequence>
<reference evidence="9" key="3">
    <citation type="submission" date="2018-02" db="EMBL/GenBank/DDBJ databases">
        <title>Phenotypic characterization and whole genome analysis of multidrug-resistant, extended-spectrum beta-lactamase-producing bacteria isolated from dogs in Germany.</title>
        <authorList>
            <person name="Williamson C."/>
        </authorList>
    </citation>
    <scope>NUCLEOTIDE SEQUENCE [LARGE SCALE GENOMIC DNA]</scope>
    <source>
        <strain evidence="9">AFG_SD03_1510_Ahy_093</strain>
    </source>
</reference>
<dbReference type="NCBIfam" id="TIGR00105">
    <property type="entry name" value="L31"/>
    <property type="match status" value="1"/>
</dbReference>
<dbReference type="GeneID" id="4490368"/>
<dbReference type="EMBL" id="CP118942">
    <property type="protein sequence ID" value="WEE28253.1"/>
    <property type="molecule type" value="Genomic_DNA"/>
</dbReference>
<dbReference type="InterPro" id="IPR042105">
    <property type="entry name" value="Ribosomal_bL31_sf"/>
</dbReference>
<evidence type="ECO:0000313" key="7">
    <source>
        <dbReference type="EMBL" id="RCF52426.1"/>
    </source>
</evidence>
<dbReference type="InterPro" id="IPR027493">
    <property type="entry name" value="Ribosomal_bL31_B"/>
</dbReference>
<dbReference type="Proteomes" id="UP001214666">
    <property type="component" value="Chromosome"/>
</dbReference>
<evidence type="ECO:0000256" key="2">
    <source>
        <dbReference type="ARBA" id="ARBA00011838"/>
    </source>
</evidence>
<proteinExistence type="inferred from homology"/>
<evidence type="ECO:0000256" key="3">
    <source>
        <dbReference type="ARBA" id="ARBA00022980"/>
    </source>
</evidence>
<dbReference type="InterPro" id="IPR034704">
    <property type="entry name" value="Ribosomal_bL28/bL31-like_sf"/>
</dbReference>
<gene>
    <name evidence="5" type="primary">rpmE2</name>
    <name evidence="7" type="ORF">C6C11_02720</name>
    <name evidence="6" type="ORF">JAJ28_002379</name>
    <name evidence="8" type="ORF">PY771_08035</name>
</gene>
<dbReference type="OMA" id="YRLVAFK"/>
<dbReference type="PRINTS" id="PR01249">
    <property type="entry name" value="RIBOSOMALL31"/>
</dbReference>
<reference evidence="6" key="1">
    <citation type="journal article" date="2018" name="Genome Biol.">
        <title>SKESA: strategic k-mer extension for scrupulous assemblies.</title>
        <authorList>
            <person name="Souvorov A."/>
            <person name="Agarwala R."/>
            <person name="Lipman D.J."/>
        </authorList>
    </citation>
    <scope>NUCLEOTIDE SEQUENCE</scope>
    <source>
        <strain evidence="6">OLC2673_Aeromonas</strain>
    </source>
</reference>
<dbReference type="SUPFAM" id="SSF143800">
    <property type="entry name" value="L28p-like"/>
    <property type="match status" value="1"/>
</dbReference>
<comment type="subunit">
    <text evidence="2 5">Part of the 50S ribosomal subunit.</text>
</comment>
<dbReference type="KEGG" id="ahi:VU14_12675"/>
<reference evidence="6" key="5">
    <citation type="submission" date="2020-01" db="EMBL/GenBank/DDBJ databases">
        <authorList>
            <consortium name="NCBI Pathogen Detection Project"/>
        </authorList>
    </citation>
    <scope>NUCLEOTIDE SEQUENCE</scope>
    <source>
        <strain evidence="6">OLC2673_Aeromonas</strain>
    </source>
</reference>
<dbReference type="EMBL" id="DACTUL010000017">
    <property type="protein sequence ID" value="HAT6344648.1"/>
    <property type="molecule type" value="Genomic_DNA"/>
</dbReference>